<dbReference type="SUPFAM" id="SSF54637">
    <property type="entry name" value="Thioesterase/thiol ester dehydrase-isomerase"/>
    <property type="match status" value="1"/>
</dbReference>
<protein>
    <recommendedName>
        <fullName evidence="1">ApeI dehydratase-like domain-containing protein</fullName>
    </recommendedName>
</protein>
<dbReference type="EMBL" id="NCBC01000001">
    <property type="protein sequence ID" value="OYV82974.1"/>
    <property type="molecule type" value="Genomic_DNA"/>
</dbReference>
<dbReference type="AlphaFoldDB" id="A0A257TC64"/>
<dbReference type="Gene3D" id="3.10.129.10">
    <property type="entry name" value="Hotdog Thioesterase"/>
    <property type="match status" value="1"/>
</dbReference>
<organism evidence="2 3">
    <name type="scientific">Acidithiobacillus ferrivorans</name>
    <dbReference type="NCBI Taxonomy" id="160808"/>
    <lineage>
        <taxon>Bacteria</taxon>
        <taxon>Pseudomonadati</taxon>
        <taxon>Pseudomonadota</taxon>
        <taxon>Acidithiobacillia</taxon>
        <taxon>Acidithiobacillales</taxon>
        <taxon>Acidithiobacillaceae</taxon>
        <taxon>Acidithiobacillus</taxon>
    </lineage>
</organism>
<name>A0A257TC64_9PROT</name>
<feature type="domain" description="ApeI dehydratase-like" evidence="1">
    <location>
        <begin position="14"/>
        <end position="101"/>
    </location>
</feature>
<evidence type="ECO:0000313" key="3">
    <source>
        <dbReference type="Proteomes" id="UP000216779"/>
    </source>
</evidence>
<dbReference type="GO" id="GO:0016829">
    <property type="term" value="F:lyase activity"/>
    <property type="evidence" value="ECO:0007669"/>
    <property type="project" value="UniProtKB-KW"/>
</dbReference>
<evidence type="ECO:0000313" key="2">
    <source>
        <dbReference type="EMBL" id="OYV82974.1"/>
    </source>
</evidence>
<comment type="caution">
    <text evidence="2">The sequence shown here is derived from an EMBL/GenBank/DDBJ whole genome shotgun (WGS) entry which is preliminary data.</text>
</comment>
<dbReference type="InterPro" id="IPR029069">
    <property type="entry name" value="HotDog_dom_sf"/>
</dbReference>
<dbReference type="Pfam" id="PF22818">
    <property type="entry name" value="ApeI-like"/>
    <property type="match status" value="1"/>
</dbReference>
<sequence>MVTRSVRLKYYDHSFIIPVGHPVFAGHFPGNPVVPAALLLDEAICAIAAAGDLPINDCSISSAKFYSPVAPGELLNLRVVVADAMPMTFEVHAGARLIASGDFSGHVWERL</sequence>
<dbReference type="InterPro" id="IPR054545">
    <property type="entry name" value="ApeI-like"/>
</dbReference>
<accession>A0A257TC64</accession>
<proteinExistence type="predicted"/>
<evidence type="ECO:0000259" key="1">
    <source>
        <dbReference type="Pfam" id="PF22818"/>
    </source>
</evidence>
<gene>
    <name evidence="2" type="ORF">B7Z70_00090</name>
</gene>
<dbReference type="Proteomes" id="UP000216779">
    <property type="component" value="Unassembled WGS sequence"/>
</dbReference>
<reference evidence="2 3" key="1">
    <citation type="submission" date="2017-03" db="EMBL/GenBank/DDBJ databases">
        <title>Lifting the veil on microbial sulfur biogeochemistry in mining wastewaters.</title>
        <authorList>
            <person name="Kantor R.S."/>
            <person name="Colenbrander Nelson T."/>
            <person name="Marshall S."/>
            <person name="Bennett D."/>
            <person name="Apte S."/>
            <person name="Camacho D."/>
            <person name="Thomas B.C."/>
            <person name="Warren L.A."/>
            <person name="Banfield J.F."/>
        </authorList>
    </citation>
    <scope>NUCLEOTIDE SEQUENCE [LARGE SCALE GENOMIC DNA]</scope>
    <source>
        <strain evidence="2">21-59-9</strain>
    </source>
</reference>